<dbReference type="PRINTS" id="PR00781">
    <property type="entry name" value="LIPOSIGPTASE"/>
</dbReference>
<evidence type="ECO:0000256" key="5">
    <source>
        <dbReference type="ARBA" id="ARBA00022750"/>
    </source>
</evidence>
<keyword evidence="13" id="KW-1185">Reference proteome</keyword>
<evidence type="ECO:0000256" key="4">
    <source>
        <dbReference type="ARBA" id="ARBA00022692"/>
    </source>
</evidence>
<comment type="catalytic activity">
    <reaction evidence="9 10">
        <text>Release of signal peptides from bacterial membrane prolipoproteins. Hydrolyzes -Xaa-Yaa-Zaa-|-(S,diacylglyceryl)Cys-, in which Xaa is hydrophobic (preferably Leu), and Yaa (Ala or Ser) and Zaa (Gly or Ala) have small, neutral side chains.</text>
        <dbReference type="EC" id="3.4.23.36"/>
    </reaction>
</comment>
<evidence type="ECO:0000313" key="13">
    <source>
        <dbReference type="Proteomes" id="UP001356170"/>
    </source>
</evidence>
<dbReference type="PANTHER" id="PTHR33695:SF1">
    <property type="entry name" value="LIPOPROTEIN SIGNAL PEPTIDASE"/>
    <property type="match status" value="1"/>
</dbReference>
<feature type="transmembrane region" description="Helical" evidence="9">
    <location>
        <begin position="138"/>
        <end position="161"/>
    </location>
</feature>
<keyword evidence="2 9" id="KW-1003">Cell membrane</keyword>
<keyword evidence="7 9" id="KW-1133">Transmembrane helix</keyword>
<evidence type="ECO:0000256" key="2">
    <source>
        <dbReference type="ARBA" id="ARBA00022475"/>
    </source>
</evidence>
<comment type="pathway">
    <text evidence="9">Protein modification; lipoprotein biosynthesis (signal peptide cleavage).</text>
</comment>
<dbReference type="PANTHER" id="PTHR33695">
    <property type="entry name" value="LIPOPROTEIN SIGNAL PEPTIDASE"/>
    <property type="match status" value="1"/>
</dbReference>
<evidence type="ECO:0000256" key="8">
    <source>
        <dbReference type="ARBA" id="ARBA00023136"/>
    </source>
</evidence>
<dbReference type="Pfam" id="PF01252">
    <property type="entry name" value="Peptidase_A8"/>
    <property type="match status" value="1"/>
</dbReference>
<feature type="transmembrane region" description="Helical" evidence="9">
    <location>
        <begin position="75"/>
        <end position="93"/>
    </location>
</feature>
<keyword evidence="5 9" id="KW-0064">Aspartyl protease</keyword>
<dbReference type="EMBL" id="JAZHBO010000002">
    <property type="protein sequence ID" value="MEF2156086.1"/>
    <property type="molecule type" value="Genomic_DNA"/>
</dbReference>
<evidence type="ECO:0000256" key="9">
    <source>
        <dbReference type="HAMAP-Rule" id="MF_00161"/>
    </source>
</evidence>
<dbReference type="GO" id="GO:0004190">
    <property type="term" value="F:aspartic-type endopeptidase activity"/>
    <property type="evidence" value="ECO:0007669"/>
    <property type="project" value="UniProtKB-EC"/>
</dbReference>
<evidence type="ECO:0000256" key="10">
    <source>
        <dbReference type="RuleBase" id="RU000594"/>
    </source>
</evidence>
<gene>
    <name evidence="9 12" type="primary">lspA</name>
    <name evidence="12" type="ORF">V3390_07570</name>
</gene>
<name>A0ABU7UZY3_9GAMM</name>
<dbReference type="NCBIfam" id="TIGR00077">
    <property type="entry name" value="lspA"/>
    <property type="match status" value="1"/>
</dbReference>
<dbReference type="Proteomes" id="UP001356170">
    <property type="component" value="Unassembled WGS sequence"/>
</dbReference>
<dbReference type="EC" id="3.4.23.36" evidence="9"/>
<accession>A0ABU7UZY3</accession>
<comment type="function">
    <text evidence="9 10">This protein specifically catalyzes the removal of signal peptides from prolipoproteins.</text>
</comment>
<protein>
    <recommendedName>
        <fullName evidence="9">Lipoprotein signal peptidase</fullName>
        <ecNumber evidence="9">3.4.23.36</ecNumber>
    </recommendedName>
    <alternativeName>
        <fullName evidence="9">Prolipoprotein signal peptidase</fullName>
    </alternativeName>
    <alternativeName>
        <fullName evidence="9">Signal peptidase II</fullName>
        <shortName evidence="9">SPase II</shortName>
    </alternativeName>
</protein>
<keyword evidence="4 9" id="KW-0812">Transmembrane</keyword>
<evidence type="ECO:0000256" key="11">
    <source>
        <dbReference type="RuleBase" id="RU004181"/>
    </source>
</evidence>
<keyword evidence="3 9" id="KW-0645">Protease</keyword>
<comment type="caution">
    <text evidence="9">Lacks conserved residue(s) required for the propagation of feature annotation.</text>
</comment>
<feature type="active site" evidence="9">
    <location>
        <position position="146"/>
    </location>
</feature>
<evidence type="ECO:0000256" key="7">
    <source>
        <dbReference type="ARBA" id="ARBA00022989"/>
    </source>
</evidence>
<evidence type="ECO:0000256" key="3">
    <source>
        <dbReference type="ARBA" id="ARBA00022670"/>
    </source>
</evidence>
<evidence type="ECO:0000313" key="12">
    <source>
        <dbReference type="EMBL" id="MEF2156086.1"/>
    </source>
</evidence>
<evidence type="ECO:0000256" key="6">
    <source>
        <dbReference type="ARBA" id="ARBA00022801"/>
    </source>
</evidence>
<organism evidence="12 13">
    <name type="scientific">Aquilutibacter rugosus</name>
    <dbReference type="NCBI Taxonomy" id="3115820"/>
    <lineage>
        <taxon>Bacteria</taxon>
        <taxon>Pseudomonadati</taxon>
        <taxon>Pseudomonadota</taxon>
        <taxon>Gammaproteobacteria</taxon>
        <taxon>Lysobacterales</taxon>
        <taxon>Lysobacteraceae</taxon>
        <taxon>Aquilutibacter</taxon>
    </lineage>
</organism>
<dbReference type="InterPro" id="IPR001872">
    <property type="entry name" value="Peptidase_A8"/>
</dbReference>
<evidence type="ECO:0000256" key="1">
    <source>
        <dbReference type="ARBA" id="ARBA00006139"/>
    </source>
</evidence>
<feature type="active site" evidence="9">
    <location>
        <position position="128"/>
    </location>
</feature>
<comment type="caution">
    <text evidence="12">The sequence shown here is derived from an EMBL/GenBank/DDBJ whole genome shotgun (WGS) entry which is preliminary data.</text>
</comment>
<reference evidence="12 13" key="1">
    <citation type="submission" date="2024-01" db="EMBL/GenBank/DDBJ databases">
        <title>Novel species of the genus Luteimonas isolated from rivers.</title>
        <authorList>
            <person name="Lu H."/>
        </authorList>
    </citation>
    <scope>NUCLEOTIDE SEQUENCE [LARGE SCALE GENOMIC DNA]</scope>
    <source>
        <strain evidence="12 13">FXH3W</strain>
    </source>
</reference>
<keyword evidence="6 9" id="KW-0378">Hydrolase</keyword>
<proteinExistence type="inferred from homology"/>
<keyword evidence="8 9" id="KW-0472">Membrane</keyword>
<comment type="subcellular location">
    <subcellularLocation>
        <location evidence="9">Cell membrane</location>
        <topology evidence="9">Multi-pass membrane protein</topology>
    </subcellularLocation>
</comment>
<dbReference type="HAMAP" id="MF_00161">
    <property type="entry name" value="LspA"/>
    <property type="match status" value="1"/>
</dbReference>
<sequence>MSGAHRIYPKPNALGWLIVSGFVIAADQWTKYWVLISLPEYTAVPVIEGWWNWYRSYNTGAAFSFLADARGWQKYFFIVLALGITGLLCNWLRQTSRHEWKVALPYALMIGGALSNVIDRLLRGHVVDFIQWHWRDHYWPAFNLSDSAIVIGAMAIALTGLRGSSLGKTKSRP</sequence>
<dbReference type="RefSeq" id="WP_331703994.1">
    <property type="nucleotide sequence ID" value="NZ_JAZHBO010000002.1"/>
</dbReference>
<dbReference type="PROSITE" id="PS00855">
    <property type="entry name" value="SPASE_II"/>
    <property type="match status" value="1"/>
</dbReference>
<comment type="similarity">
    <text evidence="1 9 11">Belongs to the peptidase A8 family.</text>
</comment>